<keyword evidence="8" id="KW-0333">Golgi apparatus</keyword>
<dbReference type="Pfam" id="PF00790">
    <property type="entry name" value="VHS"/>
    <property type="match status" value="1"/>
</dbReference>
<dbReference type="SMART" id="SM00288">
    <property type="entry name" value="VHS"/>
    <property type="match status" value="1"/>
</dbReference>
<dbReference type="STRING" id="10228.B3RMR6"/>
<dbReference type="PANTHER" id="PTHR45905:SF1">
    <property type="entry name" value="GOLGI-LOCALIZED, GAMMA-ADAPTIN EAR CONTAINING, ARF BINDING PROTEIN"/>
    <property type="match status" value="1"/>
</dbReference>
<dbReference type="InParanoid" id="B3RMR6"/>
<gene>
    <name evidence="15" type="ORF">TRIADDRAFT_52898</name>
</gene>
<proteinExistence type="inferred from homology"/>
<evidence type="ECO:0000256" key="6">
    <source>
        <dbReference type="ARBA" id="ARBA00022843"/>
    </source>
</evidence>
<dbReference type="InterPro" id="IPR013041">
    <property type="entry name" value="Clathrin_app_Ig-like_sf"/>
</dbReference>
<dbReference type="PANTHER" id="PTHR45905">
    <property type="entry name" value="GOLGI-LOCALIZED, GAMMA-ADAPTIN EAR CONTAINING, ARF BINDING PROTEIN"/>
    <property type="match status" value="1"/>
</dbReference>
<feature type="domain" description="VHS" evidence="12">
    <location>
        <begin position="22"/>
        <end position="152"/>
    </location>
</feature>
<protein>
    <recommendedName>
        <fullName evidence="17">VHS domain-containing protein</fullName>
    </recommendedName>
</protein>
<keyword evidence="5" id="KW-0967">Endosome</keyword>
<dbReference type="GO" id="GO:0006893">
    <property type="term" value="P:Golgi to plasma membrane transport"/>
    <property type="evidence" value="ECO:0000318"/>
    <property type="project" value="GO_Central"/>
</dbReference>
<dbReference type="EMBL" id="DS985242">
    <property type="protein sequence ID" value="EDV27896.1"/>
    <property type="molecule type" value="Genomic_DNA"/>
</dbReference>
<evidence type="ECO:0000256" key="2">
    <source>
        <dbReference type="ARBA" id="ARBA00004220"/>
    </source>
</evidence>
<reference evidence="15 16" key="1">
    <citation type="journal article" date="2008" name="Nature">
        <title>The Trichoplax genome and the nature of placozoans.</title>
        <authorList>
            <person name="Srivastava M."/>
            <person name="Begovic E."/>
            <person name="Chapman J."/>
            <person name="Putnam N.H."/>
            <person name="Hellsten U."/>
            <person name="Kawashima T."/>
            <person name="Kuo A."/>
            <person name="Mitros T."/>
            <person name="Salamov A."/>
            <person name="Carpenter M.L."/>
            <person name="Signorovitch A.Y."/>
            <person name="Moreno M.A."/>
            <person name="Kamm K."/>
            <person name="Grimwood J."/>
            <person name="Schmutz J."/>
            <person name="Shapiro H."/>
            <person name="Grigoriev I.V."/>
            <person name="Buss L.W."/>
            <person name="Schierwater B."/>
            <person name="Dellaporta S.L."/>
            <person name="Rokhsar D.S."/>
        </authorList>
    </citation>
    <scope>NUCLEOTIDE SEQUENCE [LARGE SCALE GENOMIC DNA]</scope>
    <source>
        <strain evidence="15 16">Grell-BS-1999</strain>
    </source>
</reference>
<dbReference type="GO" id="GO:0005802">
    <property type="term" value="C:trans-Golgi network"/>
    <property type="evidence" value="ECO:0000318"/>
    <property type="project" value="GO_Central"/>
</dbReference>
<dbReference type="Gene3D" id="2.60.40.1230">
    <property type="match status" value="1"/>
</dbReference>
<feature type="region of interest" description="Disordered" evidence="11">
    <location>
        <begin position="531"/>
        <end position="560"/>
    </location>
</feature>
<dbReference type="GO" id="GO:0031267">
    <property type="term" value="F:small GTPase binding"/>
    <property type="evidence" value="ECO:0000318"/>
    <property type="project" value="GO_Central"/>
</dbReference>
<keyword evidence="9" id="KW-0472">Membrane</keyword>
<dbReference type="InterPro" id="IPR008153">
    <property type="entry name" value="GAE_dom"/>
</dbReference>
<organism evidence="15 16">
    <name type="scientific">Trichoplax adhaerens</name>
    <name type="common">Trichoplax reptans</name>
    <dbReference type="NCBI Taxonomy" id="10228"/>
    <lineage>
        <taxon>Eukaryota</taxon>
        <taxon>Metazoa</taxon>
        <taxon>Placozoa</taxon>
        <taxon>Uniplacotomia</taxon>
        <taxon>Trichoplacea</taxon>
        <taxon>Trichoplacidae</taxon>
        <taxon>Trichoplax</taxon>
    </lineage>
</organism>
<feature type="compositionally biased region" description="Basic and acidic residues" evidence="11">
    <location>
        <begin position="174"/>
        <end position="183"/>
    </location>
</feature>
<feature type="compositionally biased region" description="Polar residues" evidence="11">
    <location>
        <begin position="531"/>
        <end position="557"/>
    </location>
</feature>
<evidence type="ECO:0000256" key="5">
    <source>
        <dbReference type="ARBA" id="ARBA00022753"/>
    </source>
</evidence>
<keyword evidence="7" id="KW-0653">Protein transport</keyword>
<accession>B3RMR6</accession>
<dbReference type="PROSITE" id="PS50909">
    <property type="entry name" value="GAT"/>
    <property type="match status" value="1"/>
</dbReference>
<evidence type="ECO:0000313" key="15">
    <source>
        <dbReference type="EMBL" id="EDV27896.1"/>
    </source>
</evidence>
<name>B3RMR6_TRIAD</name>
<dbReference type="CTD" id="6750945"/>
<dbReference type="PhylomeDB" id="B3RMR6"/>
<evidence type="ECO:0000259" key="12">
    <source>
        <dbReference type="PROSITE" id="PS50179"/>
    </source>
</evidence>
<dbReference type="GO" id="GO:0043130">
    <property type="term" value="F:ubiquitin binding"/>
    <property type="evidence" value="ECO:0007669"/>
    <property type="project" value="InterPro"/>
</dbReference>
<dbReference type="Pfam" id="PF18308">
    <property type="entry name" value="GGA_N-GAT"/>
    <property type="match status" value="1"/>
</dbReference>
<dbReference type="FunFam" id="1.20.5.170:FF:000023">
    <property type="entry name" value="ADP-ribosylation factor-binding protein GGA3 isoform X1"/>
    <property type="match status" value="1"/>
</dbReference>
<dbReference type="InterPro" id="IPR008942">
    <property type="entry name" value="ENTH_VHS"/>
</dbReference>
<evidence type="ECO:0000256" key="11">
    <source>
        <dbReference type="SAM" id="MobiDB-lite"/>
    </source>
</evidence>
<dbReference type="Pfam" id="PF02883">
    <property type="entry name" value="Alpha_adaptinC2"/>
    <property type="match status" value="1"/>
</dbReference>
<dbReference type="GO" id="GO:0035091">
    <property type="term" value="F:phosphatidylinositol binding"/>
    <property type="evidence" value="ECO:0007669"/>
    <property type="project" value="InterPro"/>
</dbReference>
<keyword evidence="4" id="KW-0813">Transport</keyword>
<dbReference type="Gene3D" id="1.20.58.160">
    <property type="match status" value="1"/>
</dbReference>
<dbReference type="FunCoup" id="B3RMR6">
    <property type="interactions" value="1690"/>
</dbReference>
<dbReference type="AlphaFoldDB" id="B3RMR6"/>
<dbReference type="PROSITE" id="PS50179">
    <property type="entry name" value="VHS"/>
    <property type="match status" value="1"/>
</dbReference>
<dbReference type="CDD" id="cd03567">
    <property type="entry name" value="VHS_GGA_metazoan"/>
    <property type="match status" value="1"/>
</dbReference>
<feature type="compositionally biased region" description="Polar residues" evidence="11">
    <location>
        <begin position="394"/>
        <end position="414"/>
    </location>
</feature>
<dbReference type="PROSITE" id="PS50180">
    <property type="entry name" value="GAE"/>
    <property type="match status" value="1"/>
</dbReference>
<evidence type="ECO:0000256" key="1">
    <source>
        <dbReference type="ARBA" id="ARBA00004150"/>
    </source>
</evidence>
<evidence type="ECO:0000256" key="4">
    <source>
        <dbReference type="ARBA" id="ARBA00022448"/>
    </source>
</evidence>
<feature type="compositionally biased region" description="Low complexity" evidence="11">
    <location>
        <begin position="359"/>
        <end position="372"/>
    </location>
</feature>
<dbReference type="InterPro" id="IPR004152">
    <property type="entry name" value="GAT_dom"/>
</dbReference>
<dbReference type="InterPro" id="IPR002014">
    <property type="entry name" value="VHS_dom"/>
</dbReference>
<evidence type="ECO:0000313" key="16">
    <source>
        <dbReference type="Proteomes" id="UP000009022"/>
    </source>
</evidence>
<comment type="subcellular location">
    <subcellularLocation>
        <location evidence="2">Early endosome membrane</location>
        <topology evidence="2">Peripheral membrane protein</topology>
    </subcellularLocation>
    <subcellularLocation>
        <location evidence="1">Golgi apparatus</location>
        <location evidence="1">trans-Golgi network membrane</location>
        <topology evidence="1">Peripheral membrane protein</topology>
    </subcellularLocation>
</comment>
<feature type="region of interest" description="Disordered" evidence="11">
    <location>
        <begin position="394"/>
        <end position="479"/>
    </location>
</feature>
<evidence type="ECO:0000256" key="9">
    <source>
        <dbReference type="ARBA" id="ARBA00023136"/>
    </source>
</evidence>
<keyword evidence="16" id="KW-1185">Reference proteome</keyword>
<evidence type="ECO:0008006" key="17">
    <source>
        <dbReference type="Google" id="ProtNLM"/>
    </source>
</evidence>
<dbReference type="SUPFAM" id="SSF48464">
    <property type="entry name" value="ENTH/VHS domain"/>
    <property type="match status" value="1"/>
</dbReference>
<evidence type="ECO:0000256" key="8">
    <source>
        <dbReference type="ARBA" id="ARBA00023034"/>
    </source>
</evidence>
<feature type="compositionally biased region" description="Low complexity" evidence="11">
    <location>
        <begin position="467"/>
        <end position="478"/>
    </location>
</feature>
<dbReference type="Proteomes" id="UP000009022">
    <property type="component" value="Unassembled WGS sequence"/>
</dbReference>
<dbReference type="RefSeq" id="XP_002109730.1">
    <property type="nucleotide sequence ID" value="XM_002109694.1"/>
</dbReference>
<dbReference type="OrthoDB" id="447025at2759"/>
<dbReference type="Pfam" id="PF03127">
    <property type="entry name" value="GAT"/>
    <property type="match status" value="1"/>
</dbReference>
<dbReference type="GeneID" id="6750945"/>
<dbReference type="OMA" id="CGDDFQD"/>
<feature type="region of interest" description="Disordered" evidence="11">
    <location>
        <begin position="359"/>
        <end position="380"/>
    </location>
</feature>
<evidence type="ECO:0000256" key="3">
    <source>
        <dbReference type="ARBA" id="ARBA00008099"/>
    </source>
</evidence>
<feature type="compositionally biased region" description="Polar residues" evidence="11">
    <location>
        <begin position="161"/>
        <end position="173"/>
    </location>
</feature>
<dbReference type="InterPro" id="IPR041198">
    <property type="entry name" value="GGA_N-GAT"/>
</dbReference>
<evidence type="ECO:0000259" key="14">
    <source>
        <dbReference type="PROSITE" id="PS50909"/>
    </source>
</evidence>
<evidence type="ECO:0000256" key="10">
    <source>
        <dbReference type="SAM" id="Coils"/>
    </source>
</evidence>
<dbReference type="GO" id="GO:0031901">
    <property type="term" value="C:early endosome membrane"/>
    <property type="evidence" value="ECO:0007669"/>
    <property type="project" value="UniProtKB-SubCell"/>
</dbReference>
<evidence type="ECO:0000259" key="13">
    <source>
        <dbReference type="PROSITE" id="PS50180"/>
    </source>
</evidence>
<comment type="similarity">
    <text evidence="3">Belongs to the GGA protein family.</text>
</comment>
<dbReference type="GO" id="GO:0006886">
    <property type="term" value="P:intracellular protein transport"/>
    <property type="evidence" value="ECO:0007669"/>
    <property type="project" value="InterPro"/>
</dbReference>
<dbReference type="InterPro" id="IPR027422">
    <property type="entry name" value="GGA1-3"/>
</dbReference>
<evidence type="ECO:0000256" key="7">
    <source>
        <dbReference type="ARBA" id="ARBA00022927"/>
    </source>
</evidence>
<dbReference type="HOGENOM" id="CLU_015010_0_0_1"/>
<feature type="region of interest" description="Disordered" evidence="11">
    <location>
        <begin position="161"/>
        <end position="183"/>
    </location>
</feature>
<keyword evidence="10" id="KW-0175">Coiled coil</keyword>
<dbReference type="CDD" id="cd14234">
    <property type="entry name" value="GAT_GGA_meta"/>
    <property type="match status" value="1"/>
</dbReference>
<feature type="domain" description="GAE" evidence="13">
    <location>
        <begin position="574"/>
        <end position="693"/>
    </location>
</feature>
<dbReference type="SUPFAM" id="SSF49348">
    <property type="entry name" value="Clathrin adaptor appendage domain"/>
    <property type="match status" value="1"/>
</dbReference>
<dbReference type="GO" id="GO:0034394">
    <property type="term" value="P:protein localization to cell surface"/>
    <property type="evidence" value="ECO:0000318"/>
    <property type="project" value="GO_Central"/>
</dbReference>
<dbReference type="SUPFAM" id="SSF89009">
    <property type="entry name" value="GAT-like domain"/>
    <property type="match status" value="1"/>
</dbReference>
<feature type="domain" description="GAT" evidence="14">
    <location>
        <begin position="184"/>
        <end position="310"/>
    </location>
</feature>
<dbReference type="Gene3D" id="1.20.5.170">
    <property type="match status" value="1"/>
</dbReference>
<sequence>MAASPASDMASVRHLDTLLKKATDASTPTEDWQAIMTFVEAVKTTQEGVMIAVRLLLSGLQSRNEVCAVRTIVVLDTCAVNCGKDFQQEIGKFRFLNELIKLISPKYLAMQTPVQVQKRIKTLFRNWSRNIPSEPKIIEALNMLLKQGIITEEEDDKVVNANQAQSPNATSPESRTRGKSIFEDDEKSKHLARLLRSNHPDDLQAANRLIKNMVKQDQHKLEKHSQRLNDLERARNNGKLLSDMLDYYSTSSSGQEKETMEELYRSCEEIRNQLQKNAGEVESDEALLQNIIKVSEELSAVMERYQNVMAGKAATTNQVSKSEVLLTQAKTDVPLVPGPAAAPPRNDLLLDMGFNSSVSSSTASMTTSASPARPDGNDTSLLDKQLAELGLGNLDSSLSQPVNRPANTSVNPGTPISPASHDIFSMNEPSTPMMSGFGTNTTLQSTAMGSPGPNQSNAVFGGNPGWPNSNTNNASPANLIGSMGGNQAVMETAYSAAKREALEKSQQSGKGNIVLEKSSALDLLAQLDTNKSASGTMSPSTSDNQLLKPASPSNTDPIQALPNLTVPLESIKPGQTEPITAYDKNGIKTLIYTAQDAPMQGITSHIISTMSFLPFAISKFVFEAAVPKTQGVKLQPPSASSLAARNPIEAPATVTQVMLIANPAMEKVRLKFRISYEYNGNSISDMGELEWMPELSASLS</sequence>
<dbReference type="SMART" id="SM00809">
    <property type="entry name" value="Alpha_adaptinC2"/>
    <property type="match status" value="1"/>
</dbReference>
<dbReference type="InterPro" id="IPR008152">
    <property type="entry name" value="Clathrin_a/b/g-adaptin_app_Ig"/>
</dbReference>
<dbReference type="eggNOG" id="KOG1086">
    <property type="taxonomic scope" value="Eukaryota"/>
</dbReference>
<dbReference type="KEGG" id="tad:TRIADDRAFT_52898"/>
<keyword evidence="6" id="KW-0832">Ubl conjugation</keyword>
<feature type="compositionally biased region" description="Polar residues" evidence="11">
    <location>
        <begin position="427"/>
        <end position="458"/>
    </location>
</feature>
<feature type="coiled-coil region" evidence="10">
    <location>
        <begin position="214"/>
        <end position="277"/>
    </location>
</feature>
<dbReference type="Gene3D" id="1.25.40.90">
    <property type="match status" value="1"/>
</dbReference>
<dbReference type="InterPro" id="IPR038425">
    <property type="entry name" value="GAT_sf"/>
</dbReference>